<dbReference type="Pfam" id="PF12728">
    <property type="entry name" value="HTH_17"/>
    <property type="match status" value="1"/>
</dbReference>
<dbReference type="Proteomes" id="UP001348265">
    <property type="component" value="Unassembled WGS sequence"/>
</dbReference>
<reference evidence="2 3" key="1">
    <citation type="submission" date="2023-08" db="EMBL/GenBank/DDBJ databases">
        <authorList>
            <person name="Sharma P."/>
            <person name="Verma V."/>
            <person name="Mohan M.K."/>
            <person name="Dubey A.K."/>
        </authorList>
    </citation>
    <scope>NUCLEOTIDE SEQUENCE [LARGE SCALE GENOMIC DNA]</scope>
    <source>
        <strain evidence="2 3">ADP4</strain>
    </source>
</reference>
<evidence type="ECO:0000313" key="2">
    <source>
        <dbReference type="EMBL" id="MEF3117567.1"/>
    </source>
</evidence>
<organism evidence="2 3">
    <name type="scientific">Streptomyces chrestomyceticus</name>
    <dbReference type="NCBI Taxonomy" id="68185"/>
    <lineage>
        <taxon>Bacteria</taxon>
        <taxon>Bacillati</taxon>
        <taxon>Actinomycetota</taxon>
        <taxon>Actinomycetes</taxon>
        <taxon>Kitasatosporales</taxon>
        <taxon>Streptomycetaceae</taxon>
        <taxon>Streptomyces</taxon>
    </lineage>
</organism>
<keyword evidence="3" id="KW-1185">Reference proteome</keyword>
<dbReference type="EMBL" id="JAVFKM010000020">
    <property type="protein sequence ID" value="MEF3117567.1"/>
    <property type="molecule type" value="Genomic_DNA"/>
</dbReference>
<comment type="caution">
    <text evidence="2">The sequence shown here is derived from an EMBL/GenBank/DDBJ whole genome shotgun (WGS) entry which is preliminary data.</text>
</comment>
<dbReference type="InterPro" id="IPR010093">
    <property type="entry name" value="SinI_DNA-bd"/>
</dbReference>
<proteinExistence type="predicted"/>
<name>A0ABU7X1E3_9ACTN</name>
<evidence type="ECO:0000313" key="3">
    <source>
        <dbReference type="Proteomes" id="UP001348265"/>
    </source>
</evidence>
<dbReference type="RefSeq" id="WP_331788941.1">
    <property type="nucleotide sequence ID" value="NZ_JAVFKM010000020.1"/>
</dbReference>
<evidence type="ECO:0000259" key="1">
    <source>
        <dbReference type="Pfam" id="PF12728"/>
    </source>
</evidence>
<sequence length="67" mass="7054">MLRVKEVAAALGVHPATVYRLIKDGELEAVRSGRPRQKGTKTRGGAIRIPPEALEAHLARAAIATGG</sequence>
<dbReference type="InterPro" id="IPR041657">
    <property type="entry name" value="HTH_17"/>
</dbReference>
<gene>
    <name evidence="2" type="ORF">RB636_30790</name>
</gene>
<protein>
    <submittedName>
        <fullName evidence="2">Helix-turn-helix domain-containing protein</fullName>
    </submittedName>
</protein>
<feature type="domain" description="Helix-turn-helix" evidence="1">
    <location>
        <begin position="1"/>
        <end position="60"/>
    </location>
</feature>
<dbReference type="NCBIfam" id="TIGR01764">
    <property type="entry name" value="excise"/>
    <property type="match status" value="1"/>
</dbReference>
<dbReference type="Gene3D" id="1.10.1660.10">
    <property type="match status" value="1"/>
</dbReference>
<dbReference type="SUPFAM" id="SSF46955">
    <property type="entry name" value="Putative DNA-binding domain"/>
    <property type="match status" value="1"/>
</dbReference>
<accession>A0ABU7X1E3</accession>
<dbReference type="InterPro" id="IPR009061">
    <property type="entry name" value="DNA-bd_dom_put_sf"/>
</dbReference>